<name>A0A3M7ST79_BRAPC</name>
<reference evidence="3 4" key="1">
    <citation type="journal article" date="2018" name="Sci. Rep.">
        <title>Genomic signatures of local adaptation to the degree of environmental predictability in rotifers.</title>
        <authorList>
            <person name="Franch-Gras L."/>
            <person name="Hahn C."/>
            <person name="Garcia-Roger E.M."/>
            <person name="Carmona M.J."/>
            <person name="Serra M."/>
            <person name="Gomez A."/>
        </authorList>
    </citation>
    <scope>NUCLEOTIDE SEQUENCE [LARGE SCALE GENOMIC DNA]</scope>
    <source>
        <strain evidence="3">HYR1</strain>
    </source>
</reference>
<proteinExistence type="predicted"/>
<gene>
    <name evidence="3" type="ORF">BpHYR1_041671</name>
</gene>
<dbReference type="Proteomes" id="UP000276133">
    <property type="component" value="Unassembled WGS sequence"/>
</dbReference>
<evidence type="ECO:0000259" key="2">
    <source>
        <dbReference type="PROSITE" id="PS50966"/>
    </source>
</evidence>
<dbReference type="OrthoDB" id="119028at2759"/>
<comment type="caution">
    <text evidence="3">The sequence shown here is derived from an EMBL/GenBank/DDBJ whole genome shotgun (WGS) entry which is preliminary data.</text>
</comment>
<protein>
    <recommendedName>
        <fullName evidence="2">SWIM-type domain-containing protein</fullName>
    </recommendedName>
</protein>
<dbReference type="GO" id="GO:0008270">
    <property type="term" value="F:zinc ion binding"/>
    <property type="evidence" value="ECO:0007669"/>
    <property type="project" value="UniProtKB-KW"/>
</dbReference>
<evidence type="ECO:0000256" key="1">
    <source>
        <dbReference type="PROSITE-ProRule" id="PRU00325"/>
    </source>
</evidence>
<dbReference type="PROSITE" id="PS50966">
    <property type="entry name" value="ZF_SWIM"/>
    <property type="match status" value="1"/>
</dbReference>
<dbReference type="InterPro" id="IPR007527">
    <property type="entry name" value="Znf_SWIM"/>
</dbReference>
<evidence type="ECO:0000313" key="4">
    <source>
        <dbReference type="Proteomes" id="UP000276133"/>
    </source>
</evidence>
<organism evidence="3 4">
    <name type="scientific">Brachionus plicatilis</name>
    <name type="common">Marine rotifer</name>
    <name type="synonym">Brachionus muelleri</name>
    <dbReference type="NCBI Taxonomy" id="10195"/>
    <lineage>
        <taxon>Eukaryota</taxon>
        <taxon>Metazoa</taxon>
        <taxon>Spiralia</taxon>
        <taxon>Gnathifera</taxon>
        <taxon>Rotifera</taxon>
        <taxon>Eurotatoria</taxon>
        <taxon>Monogononta</taxon>
        <taxon>Pseudotrocha</taxon>
        <taxon>Ploima</taxon>
        <taxon>Brachionidae</taxon>
        <taxon>Brachionus</taxon>
    </lineage>
</organism>
<feature type="domain" description="SWIM-type" evidence="2">
    <location>
        <begin position="144"/>
        <end position="180"/>
    </location>
</feature>
<dbReference type="EMBL" id="REGN01000798">
    <property type="protein sequence ID" value="RNA38993.1"/>
    <property type="molecule type" value="Genomic_DNA"/>
</dbReference>
<accession>A0A3M7ST79</accession>
<keyword evidence="4" id="KW-1185">Reference proteome</keyword>
<evidence type="ECO:0000313" key="3">
    <source>
        <dbReference type="EMBL" id="RNA38993.1"/>
    </source>
</evidence>
<dbReference type="Pfam" id="PF04434">
    <property type="entry name" value="SWIM"/>
    <property type="match status" value="1"/>
</dbReference>
<dbReference type="AlphaFoldDB" id="A0A3M7ST79"/>
<sequence>MREYTIGWYEGYVIGFPTTNNALESTNNVIKNEGTLSEQLPMKDFVQFLEKFISELSKDCDPKFVTTKRSVAQPSISVRQWTNAFEWLRLDKRTIKLTLNQKVYYMCSSSEVTCHATKTICKGYFEESEWFLFASFIKEQNELRYVTFNNDQRQLSECSCPNWNKNYICKHAFGVAYNLGLCQFPSFDLNIECYSKRGRLKTANMALVTKKSTGSTNPVLQRINHEHQILMVDEQQHDNHMAPISQLSKQENNVINKLLIQPTSSITIKKINSKEAPKNRGRLTKINK</sequence>
<keyword evidence="1" id="KW-0862">Zinc</keyword>
<keyword evidence="1" id="KW-0479">Metal-binding</keyword>
<keyword evidence="1" id="KW-0863">Zinc-finger</keyword>